<dbReference type="Proteomes" id="UP000287166">
    <property type="component" value="Unassembled WGS sequence"/>
</dbReference>
<proteinExistence type="predicted"/>
<dbReference type="EMBL" id="BFAD01000006">
    <property type="protein sequence ID" value="GBE84544.1"/>
    <property type="molecule type" value="Genomic_DNA"/>
</dbReference>
<dbReference type="RefSeq" id="XP_027615457.1">
    <property type="nucleotide sequence ID" value="XM_027759656.1"/>
</dbReference>
<dbReference type="OrthoDB" id="1708823at2759"/>
<evidence type="ECO:0000313" key="2">
    <source>
        <dbReference type="Proteomes" id="UP000287166"/>
    </source>
</evidence>
<dbReference type="Gene3D" id="3.40.50.720">
    <property type="entry name" value="NAD(P)-binding Rossmann-like Domain"/>
    <property type="match status" value="1"/>
</dbReference>
<protein>
    <submittedName>
        <fullName evidence="1">Uncharacterized protein</fullName>
    </submittedName>
</protein>
<keyword evidence="2" id="KW-1185">Reference proteome</keyword>
<dbReference type="InterPro" id="IPR035985">
    <property type="entry name" value="Ubiquitin-activating_enz"/>
</dbReference>
<dbReference type="InParanoid" id="A0A401GS39"/>
<sequence>MYVVGAGQPLVDLHCTLVPPADAGDNFFLNGPTSVGSSRAEAVPLLRELNDSVSGEATTKDINTPLAIDDGRDWVRNLSLVITHNLPNDTLDTLSRLLWDALTGPQLIAVRSAGFLADFYVRFHEHCVSQPHTDETAPSVRLRDLSLGSCGGRGTHGGALTATDTEKNHFAVFQAQKWKLSEEN</sequence>
<dbReference type="GeneID" id="38781461"/>
<name>A0A401GS39_9APHY</name>
<dbReference type="STRING" id="139825.A0A401GS39"/>
<dbReference type="SUPFAM" id="SSF69572">
    <property type="entry name" value="Activating enzymes of the ubiquitin-like proteins"/>
    <property type="match status" value="1"/>
</dbReference>
<organism evidence="1 2">
    <name type="scientific">Sparassis crispa</name>
    <dbReference type="NCBI Taxonomy" id="139825"/>
    <lineage>
        <taxon>Eukaryota</taxon>
        <taxon>Fungi</taxon>
        <taxon>Dikarya</taxon>
        <taxon>Basidiomycota</taxon>
        <taxon>Agaricomycotina</taxon>
        <taxon>Agaricomycetes</taxon>
        <taxon>Polyporales</taxon>
        <taxon>Sparassidaceae</taxon>
        <taxon>Sparassis</taxon>
    </lineage>
</organism>
<evidence type="ECO:0000313" key="1">
    <source>
        <dbReference type="EMBL" id="GBE84544.1"/>
    </source>
</evidence>
<reference evidence="1 2" key="1">
    <citation type="journal article" date="2018" name="Sci. Rep.">
        <title>Genome sequence of the cauliflower mushroom Sparassis crispa (Hanabiratake) and its association with beneficial usage.</title>
        <authorList>
            <person name="Kiyama R."/>
            <person name="Furutani Y."/>
            <person name="Kawaguchi K."/>
            <person name="Nakanishi T."/>
        </authorList>
    </citation>
    <scope>NUCLEOTIDE SEQUENCE [LARGE SCALE GENOMIC DNA]</scope>
</reference>
<accession>A0A401GS39</accession>
<dbReference type="AlphaFoldDB" id="A0A401GS39"/>
<dbReference type="GO" id="GO:0008641">
    <property type="term" value="F:ubiquitin-like modifier activating enzyme activity"/>
    <property type="evidence" value="ECO:0007669"/>
    <property type="project" value="InterPro"/>
</dbReference>
<comment type="caution">
    <text evidence="1">The sequence shown here is derived from an EMBL/GenBank/DDBJ whole genome shotgun (WGS) entry which is preliminary data.</text>
</comment>
<gene>
    <name evidence="1" type="ORF">SCP_0605230</name>
</gene>